<dbReference type="InParanoid" id="Q89K57"/>
<dbReference type="KEGG" id="bja:bsr5054"/>
<keyword evidence="2" id="KW-1185">Reference proteome</keyword>
<proteinExistence type="predicted"/>
<dbReference type="HOGENOM" id="CLU_2435009_0_0_5"/>
<dbReference type="EnsemblBacteria" id="BAC50319">
    <property type="protein sequence ID" value="BAC50319"/>
    <property type="gene ID" value="BAC50319"/>
</dbReference>
<reference evidence="2" key="1">
    <citation type="journal article" date="2002" name="DNA Res.">
        <title>Complete genomic sequence of nitrogen-fixing symbiotic bacterium Bradyrhizobium japonicum USDA110.</title>
        <authorList>
            <person name="Kaneko T."/>
            <person name="Nakamura Y."/>
            <person name="Sato S."/>
            <person name="Minamisawa K."/>
            <person name="Uchiumi T."/>
            <person name="Sasamoto S."/>
            <person name="Watanabe A."/>
            <person name="Idesawa K."/>
            <person name="Iriguchi M."/>
            <person name="Kawashima K."/>
            <person name="Kohara M."/>
            <person name="Matsumoto M."/>
            <person name="Shimpo S."/>
            <person name="Tsuruoka H."/>
            <person name="Wada T."/>
            <person name="Yamada M."/>
            <person name="Tabata S."/>
        </authorList>
    </citation>
    <scope>NUCLEOTIDE SEQUENCE [LARGE SCALE GENOMIC DNA]</scope>
    <source>
        <strain evidence="2">JCM 10833 / BCRC 13528 / IAM 13628 / NBRC 14792 / USDA 110</strain>
    </source>
</reference>
<dbReference type="Proteomes" id="UP000002526">
    <property type="component" value="Chromosome"/>
</dbReference>
<evidence type="ECO:0000313" key="1">
    <source>
        <dbReference type="EMBL" id="BAC50319.1"/>
    </source>
</evidence>
<accession>Q89K57</accession>
<name>Q89K57_BRADU</name>
<dbReference type="EMBL" id="BA000040">
    <property type="protein sequence ID" value="BAC50319.1"/>
    <property type="molecule type" value="Genomic_DNA"/>
</dbReference>
<sequence length="90" mass="9676">MWHELHIRIVASEQNCSLPASPTTSVFSYANWQAWPLLPPAGCEASAWRSAAAFYEPTCSFIASTEATGQQATSEKSANSADLILNSVSL</sequence>
<dbReference type="AlphaFoldDB" id="Q89K57"/>
<evidence type="ECO:0000313" key="2">
    <source>
        <dbReference type="Proteomes" id="UP000002526"/>
    </source>
</evidence>
<protein>
    <submittedName>
        <fullName evidence="1">Bsr5054 protein</fullName>
    </submittedName>
</protein>
<gene>
    <name evidence="1" type="ordered locus">bsr5054</name>
</gene>
<organism evidence="1 2">
    <name type="scientific">Bradyrhizobium diazoefficiens (strain JCM 10833 / BCRC 13528 / IAM 13628 / NBRC 14792 / USDA 110)</name>
    <dbReference type="NCBI Taxonomy" id="224911"/>
    <lineage>
        <taxon>Bacteria</taxon>
        <taxon>Pseudomonadati</taxon>
        <taxon>Pseudomonadota</taxon>
        <taxon>Alphaproteobacteria</taxon>
        <taxon>Hyphomicrobiales</taxon>
        <taxon>Nitrobacteraceae</taxon>
        <taxon>Bradyrhizobium</taxon>
    </lineage>
</organism>